<dbReference type="EMBL" id="FMZP01000002">
    <property type="protein sequence ID" value="SDC16578.1"/>
    <property type="molecule type" value="Genomic_DNA"/>
</dbReference>
<dbReference type="Proteomes" id="UP000324021">
    <property type="component" value="Unassembled WGS sequence"/>
</dbReference>
<gene>
    <name evidence="2" type="ORF">SAMN04488694_10115</name>
    <name evidence="1" type="ORF">SAMN05192552_100215</name>
</gene>
<organism evidence="1 4">
    <name type="scientific">Natrinema hispanicum</name>
    <dbReference type="NCBI Taxonomy" id="392421"/>
    <lineage>
        <taxon>Archaea</taxon>
        <taxon>Methanobacteriati</taxon>
        <taxon>Methanobacteriota</taxon>
        <taxon>Stenosarchaea group</taxon>
        <taxon>Halobacteria</taxon>
        <taxon>Halobacteriales</taxon>
        <taxon>Natrialbaceae</taxon>
        <taxon>Natrinema</taxon>
    </lineage>
</organism>
<evidence type="ECO:0000313" key="3">
    <source>
        <dbReference type="Proteomes" id="UP000199320"/>
    </source>
</evidence>
<reference evidence="2" key="2">
    <citation type="submission" date="2016-10" db="EMBL/GenBank/DDBJ databases">
        <authorList>
            <person name="de Groot N.N."/>
        </authorList>
    </citation>
    <scope>NUCLEOTIDE SEQUENCE [LARGE SCALE GENOMIC DNA]</scope>
    <source>
        <strain evidence="2">CDM_6</strain>
    </source>
</reference>
<evidence type="ECO:0000313" key="4">
    <source>
        <dbReference type="Proteomes" id="UP000324021"/>
    </source>
</evidence>
<accession>A0A1G6JCW7</accession>
<dbReference type="RefSeq" id="WP_262488504.1">
    <property type="nucleotide sequence ID" value="NZ_FMZP01000002.1"/>
</dbReference>
<dbReference type="Proteomes" id="UP000199320">
    <property type="component" value="Unassembled WGS sequence"/>
</dbReference>
<sequence length="44" mass="4738">MSERREPASTTISETPFDACIGTRTRLHRRNTAVADTGTDGGMA</sequence>
<name>A0A1G6JCW7_9EURY</name>
<protein>
    <submittedName>
        <fullName evidence="1">Uncharacterized protein</fullName>
    </submittedName>
</protein>
<reference evidence="3 4" key="1">
    <citation type="submission" date="2016-10" db="EMBL/GenBank/DDBJ databases">
        <authorList>
            <person name="Varghese N."/>
            <person name="Submissions S."/>
        </authorList>
    </citation>
    <scope>NUCLEOTIDE SEQUENCE [LARGE SCALE GENOMIC DNA]</scope>
    <source>
        <strain evidence="1 4">CDM_1</strain>
        <strain evidence="3">CDM_6</strain>
    </source>
</reference>
<keyword evidence="3" id="KW-1185">Reference proteome</keyword>
<dbReference type="AlphaFoldDB" id="A0A1G6JCW7"/>
<dbReference type="EMBL" id="FOIC01000001">
    <property type="protein sequence ID" value="SES65518.1"/>
    <property type="molecule type" value="Genomic_DNA"/>
</dbReference>
<evidence type="ECO:0000313" key="2">
    <source>
        <dbReference type="EMBL" id="SES65518.1"/>
    </source>
</evidence>
<proteinExistence type="predicted"/>
<evidence type="ECO:0000313" key="1">
    <source>
        <dbReference type="EMBL" id="SDC16578.1"/>
    </source>
</evidence>